<dbReference type="Pfam" id="PF00224">
    <property type="entry name" value="PK"/>
    <property type="match status" value="1"/>
</dbReference>
<dbReference type="NCBIfam" id="NF004491">
    <property type="entry name" value="PRK05826.1"/>
    <property type="match status" value="1"/>
</dbReference>
<keyword evidence="23" id="KW-1185">Reference proteome</keyword>
<keyword evidence="13 18" id="KW-0460">Magnesium</keyword>
<evidence type="ECO:0000259" key="19">
    <source>
        <dbReference type="Pfam" id="PF00224"/>
    </source>
</evidence>
<dbReference type="GO" id="GO:0006950">
    <property type="term" value="P:response to stress"/>
    <property type="evidence" value="ECO:0007669"/>
    <property type="project" value="UniProtKB-ARBA"/>
</dbReference>
<accession>A0A942Z7X9</accession>
<evidence type="ECO:0000256" key="14">
    <source>
        <dbReference type="ARBA" id="ARBA00022958"/>
    </source>
</evidence>
<dbReference type="Gene3D" id="3.50.30.10">
    <property type="entry name" value="Phosphohistidine domain"/>
    <property type="match status" value="1"/>
</dbReference>
<keyword evidence="9" id="KW-0479">Metal-binding</keyword>
<dbReference type="InterPro" id="IPR036918">
    <property type="entry name" value="Pyrv_Knase_C_sf"/>
</dbReference>
<dbReference type="InterPro" id="IPR015793">
    <property type="entry name" value="Pyrv_Knase_brl"/>
</dbReference>
<evidence type="ECO:0000256" key="18">
    <source>
        <dbReference type="RuleBase" id="RU000504"/>
    </source>
</evidence>
<keyword evidence="11 18" id="KW-0418">Kinase</keyword>
<reference evidence="22" key="1">
    <citation type="submission" date="2019-12" db="EMBL/GenBank/DDBJ databases">
        <title>Clostridiaceae gen. nov. sp. nov., isolated from sediment in Xinjiang, China.</title>
        <authorList>
            <person name="Zhang R."/>
        </authorList>
    </citation>
    <scope>NUCLEOTIDE SEQUENCE</scope>
    <source>
        <strain evidence="22">D2Q-11</strain>
    </source>
</reference>
<evidence type="ECO:0000256" key="9">
    <source>
        <dbReference type="ARBA" id="ARBA00022723"/>
    </source>
</evidence>
<proteinExistence type="inferred from homology"/>
<dbReference type="RefSeq" id="WP_203365326.1">
    <property type="nucleotide sequence ID" value="NZ_WSFT01000016.1"/>
</dbReference>
<dbReference type="SUPFAM" id="SSF51621">
    <property type="entry name" value="Phosphoenolpyruvate/pyruvate domain"/>
    <property type="match status" value="1"/>
</dbReference>
<organism evidence="22 23">
    <name type="scientific">Anaeromonas frigoriresistens</name>
    <dbReference type="NCBI Taxonomy" id="2683708"/>
    <lineage>
        <taxon>Bacteria</taxon>
        <taxon>Bacillati</taxon>
        <taxon>Bacillota</taxon>
        <taxon>Tissierellia</taxon>
        <taxon>Tissierellales</taxon>
        <taxon>Thermohalobacteraceae</taxon>
        <taxon>Anaeromonas</taxon>
    </lineage>
</organism>
<dbReference type="InterPro" id="IPR015806">
    <property type="entry name" value="Pyrv_Knase_insert_dom_sf"/>
</dbReference>
<dbReference type="EC" id="2.7.1.40" evidence="6 17"/>
<dbReference type="InterPro" id="IPR011037">
    <property type="entry name" value="Pyrv_Knase-like_insert_dom_sf"/>
</dbReference>
<dbReference type="PRINTS" id="PR01050">
    <property type="entry name" value="PYRUVTKNASE"/>
</dbReference>
<dbReference type="GO" id="GO:0005524">
    <property type="term" value="F:ATP binding"/>
    <property type="evidence" value="ECO:0007669"/>
    <property type="project" value="UniProtKB-KW"/>
</dbReference>
<dbReference type="InterPro" id="IPR015795">
    <property type="entry name" value="Pyrv_Knase_C"/>
</dbReference>
<dbReference type="FunFam" id="3.20.20.60:FF:000001">
    <property type="entry name" value="Pyruvate kinase"/>
    <property type="match status" value="1"/>
</dbReference>
<dbReference type="NCBIfam" id="TIGR01064">
    <property type="entry name" value="pyruv_kin"/>
    <property type="match status" value="1"/>
</dbReference>
<evidence type="ECO:0000256" key="4">
    <source>
        <dbReference type="ARBA" id="ARBA00006237"/>
    </source>
</evidence>
<dbReference type="SUPFAM" id="SSF50800">
    <property type="entry name" value="PK beta-barrel domain-like"/>
    <property type="match status" value="1"/>
</dbReference>
<evidence type="ECO:0000256" key="7">
    <source>
        <dbReference type="ARBA" id="ARBA00018587"/>
    </source>
</evidence>
<dbReference type="SUPFAM" id="SSF52935">
    <property type="entry name" value="PK C-terminal domain-like"/>
    <property type="match status" value="1"/>
</dbReference>
<dbReference type="EMBL" id="WSFT01000016">
    <property type="protein sequence ID" value="MBS4537395.1"/>
    <property type="molecule type" value="Genomic_DNA"/>
</dbReference>
<comment type="similarity">
    <text evidence="5 18">Belongs to the pyruvate kinase family.</text>
</comment>
<dbReference type="Pfam" id="PF02887">
    <property type="entry name" value="PK_C"/>
    <property type="match status" value="1"/>
</dbReference>
<evidence type="ECO:0000256" key="17">
    <source>
        <dbReference type="NCBIfam" id="TIGR01064"/>
    </source>
</evidence>
<evidence type="ECO:0000256" key="6">
    <source>
        <dbReference type="ARBA" id="ARBA00012142"/>
    </source>
</evidence>
<dbReference type="PANTHER" id="PTHR11817">
    <property type="entry name" value="PYRUVATE KINASE"/>
    <property type="match status" value="1"/>
</dbReference>
<evidence type="ECO:0000256" key="11">
    <source>
        <dbReference type="ARBA" id="ARBA00022777"/>
    </source>
</evidence>
<evidence type="ECO:0000256" key="8">
    <source>
        <dbReference type="ARBA" id="ARBA00022679"/>
    </source>
</evidence>
<evidence type="ECO:0000256" key="10">
    <source>
        <dbReference type="ARBA" id="ARBA00022741"/>
    </source>
</evidence>
<dbReference type="InterPro" id="IPR018209">
    <property type="entry name" value="Pyrv_Knase_AS"/>
</dbReference>
<dbReference type="InterPro" id="IPR008279">
    <property type="entry name" value="PEP-util_enz_mobile_dom"/>
</dbReference>
<feature type="domain" description="Pyruvate kinase barrel" evidence="19">
    <location>
        <begin position="1"/>
        <end position="324"/>
    </location>
</feature>
<keyword evidence="8 18" id="KW-0808">Transferase</keyword>
<dbReference type="AlphaFoldDB" id="A0A942Z7X9"/>
<sequence>MKRTKIVCTLGPASETEELLTELINNGLNVARQNFSHGNHEEHKQRMDLIKKVREKLNTPVAIMLDTKGPEIRTGDFKESSVILEEDQEYIITTRDVLGDKEVCPITYKDLPKDIDKGDTILIDDGLVGLEVIEVLNDTDIKCKVKNSGEVKNKKGVNVPGVKINLPAITEKDRSDIEFGIKNGIDFIAASFIRKASDVLEIRQILEENNAEDIEIISKIENQEGVDNIDRILEVSDGIMVARGDLGVEIPAEEVPLVQKMIIKKCNLAGKPVITATQMLDSMIRNPRPTRAEVTDVANAILDGTDAIMLSGETAAGKYPIESVQTMANIAMKTEGSLDYEGLLFSRARLQEISVTNAISHATCTTAQDLEAQAIITATSTGYTARAVSKFRPAAPIIAVTTSEKVRRKLGLVWGVNSLLSRQSSSTDDIIDDSVSISLENGYIENGDLVVITAGVPVGKAGSTNLLKVHTVGEVVLKGTGIGDRSAIGNVCIVSSKEDAEAKFEDGDVLVAINTDRDIVPFMERSSAIITEKGGLTSHAAVVGLNIEKPVIVGVDKATTELKDGELITVDSIRGFIYRGKARVL</sequence>
<evidence type="ECO:0000256" key="5">
    <source>
        <dbReference type="ARBA" id="ARBA00008663"/>
    </source>
</evidence>
<evidence type="ECO:0000313" key="22">
    <source>
        <dbReference type="EMBL" id="MBS4537395.1"/>
    </source>
</evidence>
<dbReference type="InterPro" id="IPR015813">
    <property type="entry name" value="Pyrv/PenolPyrv_kinase-like_dom"/>
</dbReference>
<evidence type="ECO:0000256" key="3">
    <source>
        <dbReference type="ARBA" id="ARBA00004997"/>
    </source>
</evidence>
<keyword evidence="12" id="KW-0067">ATP-binding</keyword>
<keyword evidence="15 18" id="KW-0324">Glycolysis</keyword>
<dbReference type="Gene3D" id="3.20.20.60">
    <property type="entry name" value="Phosphoenolpyruvate-binding domains"/>
    <property type="match status" value="1"/>
</dbReference>
<evidence type="ECO:0000256" key="15">
    <source>
        <dbReference type="ARBA" id="ARBA00023152"/>
    </source>
</evidence>
<comment type="cofactor">
    <cofactor evidence="1">
        <name>Mg(2+)</name>
        <dbReference type="ChEBI" id="CHEBI:18420"/>
    </cofactor>
</comment>
<dbReference type="Proteomes" id="UP000724672">
    <property type="component" value="Unassembled WGS sequence"/>
</dbReference>
<protein>
    <recommendedName>
        <fullName evidence="7 17">Pyruvate kinase</fullName>
        <ecNumber evidence="6 17">2.7.1.40</ecNumber>
    </recommendedName>
</protein>
<dbReference type="GO" id="GO:0030955">
    <property type="term" value="F:potassium ion binding"/>
    <property type="evidence" value="ECO:0007669"/>
    <property type="project" value="UniProtKB-UniRule"/>
</dbReference>
<dbReference type="Pfam" id="PF00391">
    <property type="entry name" value="PEP-utilizers"/>
    <property type="match status" value="1"/>
</dbReference>
<feature type="domain" description="Pyruvate kinase C-terminal" evidence="21">
    <location>
        <begin position="357"/>
        <end position="470"/>
    </location>
</feature>
<dbReference type="PROSITE" id="PS00110">
    <property type="entry name" value="PYRUVATE_KINASE"/>
    <property type="match status" value="1"/>
</dbReference>
<comment type="cofactor">
    <cofactor evidence="2">
        <name>K(+)</name>
        <dbReference type="ChEBI" id="CHEBI:29103"/>
    </cofactor>
</comment>
<dbReference type="Gene3D" id="3.40.1380.20">
    <property type="entry name" value="Pyruvate kinase, C-terminal domain"/>
    <property type="match status" value="1"/>
</dbReference>
<evidence type="ECO:0000256" key="1">
    <source>
        <dbReference type="ARBA" id="ARBA00001946"/>
    </source>
</evidence>
<keyword evidence="14" id="KW-0630">Potassium</keyword>
<dbReference type="InterPro" id="IPR040442">
    <property type="entry name" value="Pyrv_kinase-like_dom_sf"/>
</dbReference>
<evidence type="ECO:0000259" key="21">
    <source>
        <dbReference type="Pfam" id="PF02887"/>
    </source>
</evidence>
<dbReference type="NCBIfam" id="NF004978">
    <property type="entry name" value="PRK06354.1"/>
    <property type="match status" value="1"/>
</dbReference>
<evidence type="ECO:0000259" key="20">
    <source>
        <dbReference type="Pfam" id="PF00391"/>
    </source>
</evidence>
<dbReference type="GO" id="GO:0016301">
    <property type="term" value="F:kinase activity"/>
    <property type="evidence" value="ECO:0007669"/>
    <property type="project" value="UniProtKB-KW"/>
</dbReference>
<feature type="domain" description="PEP-utilising enzyme mobile" evidence="20">
    <location>
        <begin position="504"/>
        <end position="575"/>
    </location>
</feature>
<evidence type="ECO:0000256" key="12">
    <source>
        <dbReference type="ARBA" id="ARBA00022840"/>
    </source>
</evidence>
<evidence type="ECO:0000256" key="16">
    <source>
        <dbReference type="ARBA" id="ARBA00023317"/>
    </source>
</evidence>
<name>A0A942Z7X9_9FIRM</name>
<evidence type="ECO:0000256" key="2">
    <source>
        <dbReference type="ARBA" id="ARBA00001958"/>
    </source>
</evidence>
<dbReference type="SUPFAM" id="SSF52009">
    <property type="entry name" value="Phosphohistidine domain"/>
    <property type="match status" value="1"/>
</dbReference>
<keyword evidence="10" id="KW-0547">Nucleotide-binding</keyword>
<dbReference type="GO" id="GO:0000287">
    <property type="term" value="F:magnesium ion binding"/>
    <property type="evidence" value="ECO:0007669"/>
    <property type="project" value="UniProtKB-UniRule"/>
</dbReference>
<comment type="catalytic activity">
    <reaction evidence="18">
        <text>pyruvate + ATP = phosphoenolpyruvate + ADP + H(+)</text>
        <dbReference type="Rhea" id="RHEA:18157"/>
        <dbReference type="ChEBI" id="CHEBI:15361"/>
        <dbReference type="ChEBI" id="CHEBI:15378"/>
        <dbReference type="ChEBI" id="CHEBI:30616"/>
        <dbReference type="ChEBI" id="CHEBI:58702"/>
        <dbReference type="ChEBI" id="CHEBI:456216"/>
        <dbReference type="EC" id="2.7.1.40"/>
    </reaction>
</comment>
<comment type="caution">
    <text evidence="22">The sequence shown here is derived from an EMBL/GenBank/DDBJ whole genome shotgun (WGS) entry which is preliminary data.</text>
</comment>
<comment type="pathway">
    <text evidence="3 18">Carbohydrate degradation; glycolysis; pyruvate from D-glyceraldehyde 3-phosphate: step 5/5.</text>
</comment>
<gene>
    <name evidence="22" type="primary">pyk</name>
    <name evidence="22" type="ORF">GOQ27_02915</name>
</gene>
<dbReference type="InterPro" id="IPR001697">
    <property type="entry name" value="Pyr_Knase"/>
</dbReference>
<evidence type="ECO:0000313" key="23">
    <source>
        <dbReference type="Proteomes" id="UP000724672"/>
    </source>
</evidence>
<dbReference type="Gene3D" id="2.40.33.10">
    <property type="entry name" value="PK beta-barrel domain-like"/>
    <property type="match status" value="1"/>
</dbReference>
<keyword evidence="16 22" id="KW-0670">Pyruvate</keyword>
<comment type="similarity">
    <text evidence="4">In the C-terminal section; belongs to the PEP-utilizing enzyme family.</text>
</comment>
<dbReference type="FunFam" id="2.40.33.10:FF:000001">
    <property type="entry name" value="Pyruvate kinase"/>
    <property type="match status" value="1"/>
</dbReference>
<dbReference type="InterPro" id="IPR036637">
    <property type="entry name" value="Phosphohistidine_dom_sf"/>
</dbReference>
<evidence type="ECO:0000256" key="13">
    <source>
        <dbReference type="ARBA" id="ARBA00022842"/>
    </source>
</evidence>
<dbReference type="GO" id="GO:0004743">
    <property type="term" value="F:pyruvate kinase activity"/>
    <property type="evidence" value="ECO:0007669"/>
    <property type="project" value="UniProtKB-UniRule"/>
</dbReference>